<dbReference type="InterPro" id="IPR004046">
    <property type="entry name" value="GST_C"/>
</dbReference>
<dbReference type="InterPro" id="IPR040079">
    <property type="entry name" value="Glutathione_S-Trfase"/>
</dbReference>
<dbReference type="InterPro" id="IPR010987">
    <property type="entry name" value="Glutathione-S-Trfase_C-like"/>
</dbReference>
<comment type="similarity">
    <text evidence="1">Belongs to the GST superfamily.</text>
</comment>
<accession>A0ABQ4V135</accession>
<keyword evidence="5" id="KW-1185">Reference proteome</keyword>
<protein>
    <submittedName>
        <fullName evidence="4">Disulfide-bond oxidoreductase YfcG</fullName>
    </submittedName>
</protein>
<dbReference type="Pfam" id="PF02798">
    <property type="entry name" value="GST_N"/>
    <property type="match status" value="1"/>
</dbReference>
<evidence type="ECO:0000259" key="3">
    <source>
        <dbReference type="PROSITE" id="PS50405"/>
    </source>
</evidence>
<reference evidence="4" key="2">
    <citation type="submission" date="2021-08" db="EMBL/GenBank/DDBJ databases">
        <authorList>
            <person name="Tani A."/>
            <person name="Ola A."/>
            <person name="Ogura Y."/>
            <person name="Katsura K."/>
            <person name="Hayashi T."/>
        </authorList>
    </citation>
    <scope>NUCLEOTIDE SEQUENCE</scope>
    <source>
        <strain evidence="4">DSM 14458</strain>
    </source>
</reference>
<evidence type="ECO:0000313" key="5">
    <source>
        <dbReference type="Proteomes" id="UP001055093"/>
    </source>
</evidence>
<dbReference type="Pfam" id="PF00043">
    <property type="entry name" value="GST_C"/>
    <property type="match status" value="1"/>
</dbReference>
<organism evidence="4 5">
    <name type="scientific">Methylorubrum suomiense</name>
    <dbReference type="NCBI Taxonomy" id="144191"/>
    <lineage>
        <taxon>Bacteria</taxon>
        <taxon>Pseudomonadati</taxon>
        <taxon>Pseudomonadota</taxon>
        <taxon>Alphaproteobacteria</taxon>
        <taxon>Hyphomicrobiales</taxon>
        <taxon>Methylobacteriaceae</taxon>
        <taxon>Methylorubrum</taxon>
    </lineage>
</organism>
<dbReference type="SFLD" id="SFLDG00358">
    <property type="entry name" value="Main_(cytGST)"/>
    <property type="match status" value="1"/>
</dbReference>
<dbReference type="InterPro" id="IPR004045">
    <property type="entry name" value="Glutathione_S-Trfase_N"/>
</dbReference>
<dbReference type="PANTHER" id="PTHR44051">
    <property type="entry name" value="GLUTATHIONE S-TRANSFERASE-RELATED"/>
    <property type="match status" value="1"/>
</dbReference>
<dbReference type="EMBL" id="BPRE01000017">
    <property type="protein sequence ID" value="GJE77809.1"/>
    <property type="molecule type" value="Genomic_DNA"/>
</dbReference>
<dbReference type="PANTHER" id="PTHR44051:SF2">
    <property type="entry name" value="HYPOTHETICAL GLUTATHIONE S-TRANSFERASE LIKE PROTEIN"/>
    <property type="match status" value="1"/>
</dbReference>
<dbReference type="PROSITE" id="PS50404">
    <property type="entry name" value="GST_NTER"/>
    <property type="match status" value="1"/>
</dbReference>
<feature type="domain" description="GST C-terminal" evidence="3">
    <location>
        <begin position="89"/>
        <end position="209"/>
    </location>
</feature>
<comment type="caution">
    <text evidence="4">The sequence shown here is derived from an EMBL/GenBank/DDBJ whole genome shotgun (WGS) entry which is preliminary data.</text>
</comment>
<evidence type="ECO:0000313" key="4">
    <source>
        <dbReference type="EMBL" id="GJE77809.1"/>
    </source>
</evidence>
<dbReference type="SUPFAM" id="SSF47616">
    <property type="entry name" value="GST C-terminal domain-like"/>
    <property type="match status" value="1"/>
</dbReference>
<dbReference type="SUPFAM" id="SSF52833">
    <property type="entry name" value="Thioredoxin-like"/>
    <property type="match status" value="1"/>
</dbReference>
<evidence type="ECO:0000259" key="2">
    <source>
        <dbReference type="PROSITE" id="PS50404"/>
    </source>
</evidence>
<dbReference type="Proteomes" id="UP001055093">
    <property type="component" value="Unassembled WGS sequence"/>
</dbReference>
<gene>
    <name evidence="4" type="primary">yfcG_4</name>
    <name evidence="4" type="ORF">BGCPKDLD_4416</name>
</gene>
<dbReference type="InterPro" id="IPR036282">
    <property type="entry name" value="Glutathione-S-Trfase_C_sf"/>
</dbReference>
<reference evidence="4" key="1">
    <citation type="journal article" date="2021" name="Front. Microbiol.">
        <title>Comprehensive Comparative Genomics and Phenotyping of Methylobacterium Species.</title>
        <authorList>
            <person name="Alessa O."/>
            <person name="Ogura Y."/>
            <person name="Fujitani Y."/>
            <person name="Takami H."/>
            <person name="Hayashi T."/>
            <person name="Sahin N."/>
            <person name="Tani A."/>
        </authorList>
    </citation>
    <scope>NUCLEOTIDE SEQUENCE</scope>
    <source>
        <strain evidence="4">DSM 14458</strain>
    </source>
</reference>
<name>A0ABQ4V135_9HYPH</name>
<sequence>MSLTLYDYELDENGYKVRLLLGALGLPHATVAVDMIPGAEQTRAPLIDLNPLGTLPILVDGETVLREAEAILLYLAQRFDPGGPWLPREPDAFGRTMAWLVFAARDLHAATLARRTAMFDVPGDAIALERASRDAFRAMEDHMVLQAIADAGFFVGATATLADLALFPAFALSRDHGIDHEAYPALRRWARRVRALPGFRTMPGIPDYH</sequence>
<proteinExistence type="inferred from homology"/>
<evidence type="ECO:0000256" key="1">
    <source>
        <dbReference type="RuleBase" id="RU003494"/>
    </source>
</evidence>
<dbReference type="Gene3D" id="1.20.1050.10">
    <property type="match status" value="1"/>
</dbReference>
<dbReference type="Gene3D" id="3.40.30.10">
    <property type="entry name" value="Glutaredoxin"/>
    <property type="match status" value="1"/>
</dbReference>
<feature type="domain" description="GST N-terminal" evidence="2">
    <location>
        <begin position="1"/>
        <end position="83"/>
    </location>
</feature>
<dbReference type="RefSeq" id="WP_137828049.1">
    <property type="nucleotide sequence ID" value="NZ_BPRE01000017.1"/>
</dbReference>
<dbReference type="SFLD" id="SFLDS00019">
    <property type="entry name" value="Glutathione_Transferase_(cytos"/>
    <property type="match status" value="1"/>
</dbReference>
<dbReference type="InterPro" id="IPR036249">
    <property type="entry name" value="Thioredoxin-like_sf"/>
</dbReference>
<dbReference type="PROSITE" id="PS50405">
    <property type="entry name" value="GST_CTER"/>
    <property type="match status" value="1"/>
</dbReference>